<feature type="region of interest" description="Disordered" evidence="2">
    <location>
        <begin position="1"/>
        <end position="79"/>
    </location>
</feature>
<evidence type="ECO:0000256" key="1">
    <source>
        <dbReference type="SAM" id="Coils"/>
    </source>
</evidence>
<feature type="compositionally biased region" description="Polar residues" evidence="2">
    <location>
        <begin position="206"/>
        <end position="220"/>
    </location>
</feature>
<feature type="compositionally biased region" description="Basic residues" evidence="2">
    <location>
        <begin position="24"/>
        <end position="34"/>
    </location>
</feature>
<dbReference type="KEGG" id="tet:TTHERM_00584490"/>
<dbReference type="Proteomes" id="UP000009168">
    <property type="component" value="Unassembled WGS sequence"/>
</dbReference>
<reference evidence="4" key="1">
    <citation type="journal article" date="2006" name="PLoS Biol.">
        <title>Macronuclear genome sequence of the ciliate Tetrahymena thermophila, a model eukaryote.</title>
        <authorList>
            <person name="Eisen J.A."/>
            <person name="Coyne R.S."/>
            <person name="Wu M."/>
            <person name="Wu D."/>
            <person name="Thiagarajan M."/>
            <person name="Wortman J.R."/>
            <person name="Badger J.H."/>
            <person name="Ren Q."/>
            <person name="Amedeo P."/>
            <person name="Jones K.M."/>
            <person name="Tallon L.J."/>
            <person name="Delcher A.L."/>
            <person name="Salzberg S.L."/>
            <person name="Silva J.C."/>
            <person name="Haas B.J."/>
            <person name="Majoros W.H."/>
            <person name="Farzad M."/>
            <person name="Carlton J.M."/>
            <person name="Smith R.K. Jr."/>
            <person name="Garg J."/>
            <person name="Pearlman R.E."/>
            <person name="Karrer K.M."/>
            <person name="Sun L."/>
            <person name="Manning G."/>
            <person name="Elde N.C."/>
            <person name="Turkewitz A.P."/>
            <person name="Asai D.J."/>
            <person name="Wilkes D.E."/>
            <person name="Wang Y."/>
            <person name="Cai H."/>
            <person name="Collins K."/>
            <person name="Stewart B.A."/>
            <person name="Lee S.R."/>
            <person name="Wilamowska K."/>
            <person name="Weinberg Z."/>
            <person name="Ruzzo W.L."/>
            <person name="Wloga D."/>
            <person name="Gaertig J."/>
            <person name="Frankel J."/>
            <person name="Tsao C.-C."/>
            <person name="Gorovsky M.A."/>
            <person name="Keeling P.J."/>
            <person name="Waller R.F."/>
            <person name="Patron N.J."/>
            <person name="Cherry J.M."/>
            <person name="Stover N.A."/>
            <person name="Krieger C.J."/>
            <person name="del Toro C."/>
            <person name="Ryder H.F."/>
            <person name="Williamson S.C."/>
            <person name="Barbeau R.A."/>
            <person name="Hamilton E.P."/>
            <person name="Orias E."/>
        </authorList>
    </citation>
    <scope>NUCLEOTIDE SEQUENCE [LARGE SCALE GENOMIC DNA]</scope>
    <source>
        <strain evidence="4">SB210</strain>
    </source>
</reference>
<evidence type="ECO:0000256" key="2">
    <source>
        <dbReference type="SAM" id="MobiDB-lite"/>
    </source>
</evidence>
<feature type="coiled-coil region" evidence="1">
    <location>
        <begin position="143"/>
        <end position="191"/>
    </location>
</feature>
<feature type="region of interest" description="Disordered" evidence="2">
    <location>
        <begin position="203"/>
        <end position="242"/>
    </location>
</feature>
<feature type="region of interest" description="Disordered" evidence="2">
    <location>
        <begin position="94"/>
        <end position="113"/>
    </location>
</feature>
<proteinExistence type="predicted"/>
<name>I7MCT4_TETTS</name>
<dbReference type="OrthoDB" id="301227at2759"/>
<gene>
    <name evidence="3" type="ORF">TTHERM_00584490</name>
</gene>
<dbReference type="InParanoid" id="I7MCT4"/>
<evidence type="ECO:0000313" key="3">
    <source>
        <dbReference type="EMBL" id="EAR84893.2"/>
    </source>
</evidence>
<organism evidence="3 4">
    <name type="scientific">Tetrahymena thermophila (strain SB210)</name>
    <dbReference type="NCBI Taxonomy" id="312017"/>
    <lineage>
        <taxon>Eukaryota</taxon>
        <taxon>Sar</taxon>
        <taxon>Alveolata</taxon>
        <taxon>Ciliophora</taxon>
        <taxon>Intramacronucleata</taxon>
        <taxon>Oligohymenophorea</taxon>
        <taxon>Hymenostomatida</taxon>
        <taxon>Tetrahymenina</taxon>
        <taxon>Tetrahymenidae</taxon>
        <taxon>Tetrahymena</taxon>
    </lineage>
</organism>
<feature type="compositionally biased region" description="Basic and acidic residues" evidence="2">
    <location>
        <begin position="12"/>
        <end position="23"/>
    </location>
</feature>
<evidence type="ECO:0000313" key="4">
    <source>
        <dbReference type="Proteomes" id="UP000009168"/>
    </source>
</evidence>
<dbReference type="EMBL" id="GG662510">
    <property type="protein sequence ID" value="EAR84893.2"/>
    <property type="molecule type" value="Genomic_DNA"/>
</dbReference>
<keyword evidence="4" id="KW-1185">Reference proteome</keyword>
<sequence length="578" mass="68817">MNKKAINYDNNQRWEAKKAERLKKPYKQTQKSRQRSAEMAEKYSQNPKKLILGLARVKHSKSPDQDLENKPGWNDRTVVQRDQYKEKLESRFIRSDYGKENPPKKHKSESSQKLKLIHQSQQQLQKLKEVVNTENMVKGAEISKKSQLEIQNLKAQMDKDSKNFQEYNQYLDEKYQKLEEQKNLNKFLQEQVKIIRTHKKDLSKAQALQGNNKSRSLSQHSQERNNKSLSKERQAISSETWSQKLTDMKNKAENNQQKLQFRNNFFQQEDLELQEQDKSGLDLYPRRENNYDNRILHSRNRSQESYSNISRPQRRNFVDHSQESDHYDKLLEINQQEAWRQYEIHESIKQMKREKLVDKQNYNAVEKALSNLDERIEPIKIQSEQQKRNAVFSGNLIGRATTKLIKVHHQKIIELLIDDLLLEMVGILTVEESKNQNHSEKITRECLVNDYLEEFREMAYEQCEIVDRMKEQKTTKQEFLNLRHTTPHEYKAFIANPTIIQFENIQVELSLGVIVNVLEKRSEFLRKTQKLDHYTKKNMNAFASITEKLLDDILLDLAKELDETNSQYAELMFQHEFK</sequence>
<feature type="compositionally biased region" description="Basic and acidic residues" evidence="2">
    <location>
        <begin position="221"/>
        <end position="234"/>
    </location>
</feature>
<accession>I7MCT4</accession>
<dbReference type="RefSeq" id="XP_001032556.2">
    <property type="nucleotide sequence ID" value="XM_001032556.2"/>
</dbReference>
<dbReference type="AlphaFoldDB" id="I7MCT4"/>
<keyword evidence="1" id="KW-0175">Coiled coil</keyword>
<protein>
    <submittedName>
        <fullName evidence="3">Uncharacterized protein</fullName>
    </submittedName>
</protein>
<dbReference type="GeneID" id="7843111"/>
<feature type="compositionally biased region" description="Basic and acidic residues" evidence="2">
    <location>
        <begin position="94"/>
        <end position="112"/>
    </location>
</feature>